<reference evidence="1 2" key="1">
    <citation type="journal article" date="2019" name="Sci. Rep.">
        <title>Orb-weaving spider Araneus ventricosus genome elucidates the spidroin gene catalogue.</title>
        <authorList>
            <person name="Kono N."/>
            <person name="Nakamura H."/>
            <person name="Ohtoshi R."/>
            <person name="Moran D.A.P."/>
            <person name="Shinohara A."/>
            <person name="Yoshida Y."/>
            <person name="Fujiwara M."/>
            <person name="Mori M."/>
            <person name="Tomita M."/>
            <person name="Arakawa K."/>
        </authorList>
    </citation>
    <scope>NUCLEOTIDE SEQUENCE [LARGE SCALE GENOMIC DNA]</scope>
</reference>
<dbReference type="AlphaFoldDB" id="A0A4Y2IYE9"/>
<proteinExistence type="predicted"/>
<name>A0A4Y2IYE9_ARAVE</name>
<accession>A0A4Y2IYE9</accession>
<evidence type="ECO:0000313" key="1">
    <source>
        <dbReference type="EMBL" id="GBM82695.1"/>
    </source>
</evidence>
<gene>
    <name evidence="1" type="ORF">AVEN_152112_1</name>
</gene>
<dbReference type="EMBL" id="BGPR01108389">
    <property type="protein sequence ID" value="GBM82695.1"/>
    <property type="molecule type" value="Genomic_DNA"/>
</dbReference>
<dbReference type="Proteomes" id="UP000499080">
    <property type="component" value="Unassembled WGS sequence"/>
</dbReference>
<sequence>MLSIGAKIADMGSSKISQECWDVWLVERNCVLESIVRWMLSQRKFKQWSRWSTENGVRFAHLEFHPLLYIKALSSAVIIIIHRSNALHPLLQH</sequence>
<protein>
    <submittedName>
        <fullName evidence="1">Uncharacterized protein</fullName>
    </submittedName>
</protein>
<evidence type="ECO:0000313" key="2">
    <source>
        <dbReference type="Proteomes" id="UP000499080"/>
    </source>
</evidence>
<comment type="caution">
    <text evidence="1">The sequence shown here is derived from an EMBL/GenBank/DDBJ whole genome shotgun (WGS) entry which is preliminary data.</text>
</comment>
<keyword evidence="2" id="KW-1185">Reference proteome</keyword>
<organism evidence="1 2">
    <name type="scientific">Araneus ventricosus</name>
    <name type="common">Orbweaver spider</name>
    <name type="synonym">Epeira ventricosa</name>
    <dbReference type="NCBI Taxonomy" id="182803"/>
    <lineage>
        <taxon>Eukaryota</taxon>
        <taxon>Metazoa</taxon>
        <taxon>Ecdysozoa</taxon>
        <taxon>Arthropoda</taxon>
        <taxon>Chelicerata</taxon>
        <taxon>Arachnida</taxon>
        <taxon>Araneae</taxon>
        <taxon>Araneomorphae</taxon>
        <taxon>Entelegynae</taxon>
        <taxon>Araneoidea</taxon>
        <taxon>Araneidae</taxon>
        <taxon>Araneus</taxon>
    </lineage>
</organism>